<keyword evidence="3 7" id="KW-0350">Heme biosynthesis</keyword>
<evidence type="ECO:0000256" key="1">
    <source>
        <dbReference type="ARBA" id="ARBA00007718"/>
    </source>
</evidence>
<organism evidence="9 10">
    <name type="scientific">Lysobacter zhanggongensis</name>
    <dbReference type="NCBI Taxonomy" id="1774951"/>
    <lineage>
        <taxon>Bacteria</taxon>
        <taxon>Pseudomonadati</taxon>
        <taxon>Pseudomonadota</taxon>
        <taxon>Gammaproteobacteria</taxon>
        <taxon>Lysobacterales</taxon>
        <taxon>Lysobacteraceae</taxon>
        <taxon>Lysobacter</taxon>
    </lineage>
</organism>
<dbReference type="PROSITE" id="PS00534">
    <property type="entry name" value="FERROCHELATASE"/>
    <property type="match status" value="1"/>
</dbReference>
<feature type="binding site" evidence="7">
    <location>
        <position position="274"/>
    </location>
    <ligand>
        <name>Fe(2+)</name>
        <dbReference type="ChEBI" id="CHEBI:29033"/>
    </ligand>
</feature>
<evidence type="ECO:0000256" key="8">
    <source>
        <dbReference type="RuleBase" id="RU000607"/>
    </source>
</evidence>
<dbReference type="InterPro" id="IPR033659">
    <property type="entry name" value="Ferrochelatase_N"/>
</dbReference>
<sequence length="322" mass="34864">MTQARQSAATAVVVVNLGTPEAPTAPAVRRYLAEFLSDRRVVSLPPLLWQPLLRGVILPLRAPKVAPKYASVWLDGGSPLAVYTRQLAAAMQQELPDLQVLDAMRYGEPSLARLLQRLRDEGLQRVLVLPLYPQYSTTTTASVGDVVARADGLALQMVDEYHLDDGWVAAVAQSVRDHRAANGAGEHLLFSFHGLPQRVADAGDPYPRQCEASARAIAAALGLPDDAWTLAYQSRFGRERWLEPATDATLEALAARGIRTVDVIAPGFAADCLETLEEVSIMLAEQFAERGGTLRYIPCLNDSPAHARALAAVARGALDQWA</sequence>
<comment type="catalytic activity">
    <reaction evidence="6">
        <text>Fe-coproporphyrin III + 2 H(+) = coproporphyrin III + Fe(2+)</text>
        <dbReference type="Rhea" id="RHEA:49572"/>
        <dbReference type="ChEBI" id="CHEBI:15378"/>
        <dbReference type="ChEBI" id="CHEBI:29033"/>
        <dbReference type="ChEBI" id="CHEBI:68438"/>
        <dbReference type="ChEBI" id="CHEBI:131725"/>
        <dbReference type="EC" id="4.99.1.9"/>
    </reaction>
    <physiologicalReaction direction="right-to-left" evidence="6">
        <dbReference type="Rhea" id="RHEA:49574"/>
    </physiologicalReaction>
</comment>
<dbReference type="CDD" id="cd00419">
    <property type="entry name" value="Ferrochelatase_C"/>
    <property type="match status" value="1"/>
</dbReference>
<evidence type="ECO:0000313" key="10">
    <source>
        <dbReference type="Proteomes" id="UP001334501"/>
    </source>
</evidence>
<dbReference type="EC" id="4.98.1.1" evidence="7 8"/>
<evidence type="ECO:0000256" key="5">
    <source>
        <dbReference type="ARBA" id="ARBA00023244"/>
    </source>
</evidence>
<accession>A0ABU7YUF6</accession>
<reference evidence="9 10" key="1">
    <citation type="journal article" date="2017" name="Curr. Microbiol.">
        <title>Lysobacter zhanggongensis sp. nov. Isolated from a Pit Mud.</title>
        <authorList>
            <person name="Zhang X.F."/>
            <person name="Wang H.H."/>
            <person name="Sun X.Y."/>
            <person name="Pan C.M."/>
        </authorList>
    </citation>
    <scope>NUCLEOTIDE SEQUENCE [LARGE SCALE GENOMIC DNA]</scope>
    <source>
        <strain evidence="9 10">ZGLJ7-1</strain>
    </source>
</reference>
<proteinExistence type="inferred from homology"/>
<keyword evidence="7" id="KW-0479">Metal-binding</keyword>
<dbReference type="CDD" id="cd03411">
    <property type="entry name" value="Ferrochelatase_N"/>
    <property type="match status" value="1"/>
</dbReference>
<dbReference type="PANTHER" id="PTHR11108">
    <property type="entry name" value="FERROCHELATASE"/>
    <property type="match status" value="1"/>
</dbReference>
<evidence type="ECO:0000313" key="9">
    <source>
        <dbReference type="EMBL" id="MEG3158824.1"/>
    </source>
</evidence>
<evidence type="ECO:0000256" key="7">
    <source>
        <dbReference type="HAMAP-Rule" id="MF_00323"/>
    </source>
</evidence>
<name>A0ABU7YUF6_9GAMM</name>
<dbReference type="RefSeq" id="WP_412700645.1">
    <property type="nucleotide sequence ID" value="NZ_JAXGFO010000153.1"/>
</dbReference>
<comment type="subcellular location">
    <subcellularLocation>
        <location evidence="7 8">Cytoplasm</location>
    </subcellularLocation>
</comment>
<dbReference type="InterPro" id="IPR001015">
    <property type="entry name" value="Ferrochelatase"/>
</dbReference>
<feature type="binding site" evidence="7">
    <location>
        <position position="193"/>
    </location>
    <ligand>
        <name>Fe(2+)</name>
        <dbReference type="ChEBI" id="CHEBI:29033"/>
    </ligand>
</feature>
<evidence type="ECO:0000256" key="6">
    <source>
        <dbReference type="ARBA" id="ARBA00024536"/>
    </source>
</evidence>
<dbReference type="PANTHER" id="PTHR11108:SF1">
    <property type="entry name" value="FERROCHELATASE, MITOCHONDRIAL"/>
    <property type="match status" value="1"/>
</dbReference>
<dbReference type="SUPFAM" id="SSF53800">
    <property type="entry name" value="Chelatase"/>
    <property type="match status" value="1"/>
</dbReference>
<dbReference type="EMBL" id="JAXGFO010000153">
    <property type="protein sequence ID" value="MEG3158824.1"/>
    <property type="molecule type" value="Genomic_DNA"/>
</dbReference>
<evidence type="ECO:0000256" key="4">
    <source>
        <dbReference type="ARBA" id="ARBA00023239"/>
    </source>
</evidence>
<comment type="caution">
    <text evidence="9">The sequence shown here is derived from an EMBL/GenBank/DDBJ whole genome shotgun (WGS) entry which is preliminary data.</text>
</comment>
<evidence type="ECO:0000256" key="2">
    <source>
        <dbReference type="ARBA" id="ARBA00023004"/>
    </source>
</evidence>
<comment type="pathway">
    <text evidence="7 8">Porphyrin-containing compound metabolism; protoheme biosynthesis; protoheme from protoporphyrin-IX: step 1/1.</text>
</comment>
<dbReference type="HAMAP" id="MF_00323">
    <property type="entry name" value="Ferrochelatase"/>
    <property type="match status" value="1"/>
</dbReference>
<evidence type="ECO:0000256" key="3">
    <source>
        <dbReference type="ARBA" id="ARBA00023133"/>
    </source>
</evidence>
<comment type="similarity">
    <text evidence="1 7 8">Belongs to the ferrochelatase family.</text>
</comment>
<dbReference type="Proteomes" id="UP001334501">
    <property type="component" value="Unassembled WGS sequence"/>
</dbReference>
<dbReference type="Gene3D" id="3.40.50.1400">
    <property type="match status" value="2"/>
</dbReference>
<keyword evidence="2 7" id="KW-0408">Iron</keyword>
<dbReference type="InterPro" id="IPR033644">
    <property type="entry name" value="Ferrochelatase_C"/>
</dbReference>
<keyword evidence="5 7" id="KW-0627">Porphyrin biosynthesis</keyword>
<keyword evidence="7 8" id="KW-0963">Cytoplasm</keyword>
<dbReference type="InterPro" id="IPR019772">
    <property type="entry name" value="Ferrochelatase_AS"/>
</dbReference>
<dbReference type="Pfam" id="PF00762">
    <property type="entry name" value="Ferrochelatase"/>
    <property type="match status" value="1"/>
</dbReference>
<dbReference type="NCBIfam" id="TIGR00109">
    <property type="entry name" value="hemH"/>
    <property type="match status" value="1"/>
</dbReference>
<keyword evidence="10" id="KW-1185">Reference proteome</keyword>
<keyword evidence="4 7" id="KW-0456">Lyase</keyword>
<comment type="function">
    <text evidence="7 8">Catalyzes the ferrous insertion into protoporphyrin IX.</text>
</comment>
<protein>
    <recommendedName>
        <fullName evidence="7 8">Ferrochelatase</fullName>
        <ecNumber evidence="7 8">4.98.1.1</ecNumber>
    </recommendedName>
    <alternativeName>
        <fullName evidence="7">Heme synthase</fullName>
    </alternativeName>
    <alternativeName>
        <fullName evidence="7">Protoheme ferro-lyase</fullName>
    </alternativeName>
</protein>
<gene>
    <name evidence="7 9" type="primary">hemH</name>
    <name evidence="9" type="ORF">SNE33_13340</name>
</gene>
<comment type="catalytic activity">
    <reaction evidence="7 8">
        <text>heme b + 2 H(+) = protoporphyrin IX + Fe(2+)</text>
        <dbReference type="Rhea" id="RHEA:22584"/>
        <dbReference type="ChEBI" id="CHEBI:15378"/>
        <dbReference type="ChEBI" id="CHEBI:29033"/>
        <dbReference type="ChEBI" id="CHEBI:57306"/>
        <dbReference type="ChEBI" id="CHEBI:60344"/>
        <dbReference type="EC" id="4.98.1.1"/>
    </reaction>
</comment>